<evidence type="ECO:0000313" key="2">
    <source>
        <dbReference type="EMBL" id="CAJ0941952.1"/>
    </source>
</evidence>
<name>A0ABN9LKX3_9NEOB</name>
<evidence type="ECO:0000259" key="1">
    <source>
        <dbReference type="Pfam" id="PF13358"/>
    </source>
</evidence>
<organism evidence="2 3">
    <name type="scientific">Ranitomeya imitator</name>
    <name type="common">mimic poison frog</name>
    <dbReference type="NCBI Taxonomy" id="111125"/>
    <lineage>
        <taxon>Eukaryota</taxon>
        <taxon>Metazoa</taxon>
        <taxon>Chordata</taxon>
        <taxon>Craniata</taxon>
        <taxon>Vertebrata</taxon>
        <taxon>Euteleostomi</taxon>
        <taxon>Amphibia</taxon>
        <taxon>Batrachia</taxon>
        <taxon>Anura</taxon>
        <taxon>Neobatrachia</taxon>
        <taxon>Hyloidea</taxon>
        <taxon>Dendrobatidae</taxon>
        <taxon>Dendrobatinae</taxon>
        <taxon>Ranitomeya</taxon>
    </lineage>
</organism>
<dbReference type="InterPro" id="IPR036397">
    <property type="entry name" value="RNaseH_sf"/>
</dbReference>
<evidence type="ECO:0000313" key="3">
    <source>
        <dbReference type="Proteomes" id="UP001176940"/>
    </source>
</evidence>
<sequence>MKSEDYQQILQHNVGPSVRKLGLPQRSWVFQQDNDPKHTSKSTRKWFERKHWRFLRWPAMSPDLNPIEHLWKDLKMAVWRRHPSNIRDLEQFAKEEWSKIPAEHCKKLIDGYRKQLVTVILAKGCATKLSSMFILSLTDCPPCYSLPHRLSSILSSMLFSPSQTVLHVILSLTDCPPCYSLPHRLSSVLFSPSQTVLHVILSLTDCPPCYSLPHRLSSMLFSPSQTVPYVILSLTDCPPCYSLPHRLSSITSYVDEPFCATLWIFCFGR</sequence>
<dbReference type="EMBL" id="CAUEEQ010019496">
    <property type="protein sequence ID" value="CAJ0941952.1"/>
    <property type="molecule type" value="Genomic_DNA"/>
</dbReference>
<proteinExistence type="predicted"/>
<reference evidence="2" key="1">
    <citation type="submission" date="2023-07" db="EMBL/GenBank/DDBJ databases">
        <authorList>
            <person name="Stuckert A."/>
        </authorList>
    </citation>
    <scope>NUCLEOTIDE SEQUENCE</scope>
</reference>
<accession>A0ABN9LKX3</accession>
<dbReference type="Gene3D" id="3.30.420.10">
    <property type="entry name" value="Ribonuclease H-like superfamily/Ribonuclease H"/>
    <property type="match status" value="1"/>
</dbReference>
<feature type="domain" description="Tc1-like transposase DDE" evidence="1">
    <location>
        <begin position="26"/>
        <end position="89"/>
    </location>
</feature>
<gene>
    <name evidence="2" type="ORF">RIMI_LOCUS9411273</name>
</gene>
<feature type="non-terminal residue" evidence="2">
    <location>
        <position position="269"/>
    </location>
</feature>
<comment type="caution">
    <text evidence="2">The sequence shown here is derived from an EMBL/GenBank/DDBJ whole genome shotgun (WGS) entry which is preliminary data.</text>
</comment>
<dbReference type="Proteomes" id="UP001176940">
    <property type="component" value="Unassembled WGS sequence"/>
</dbReference>
<protein>
    <recommendedName>
        <fullName evidence="1">Tc1-like transposase DDE domain-containing protein</fullName>
    </recommendedName>
</protein>
<dbReference type="Pfam" id="PF13358">
    <property type="entry name" value="DDE_3"/>
    <property type="match status" value="1"/>
</dbReference>
<keyword evidence="3" id="KW-1185">Reference proteome</keyword>
<dbReference type="InterPro" id="IPR038717">
    <property type="entry name" value="Tc1-like_DDE_dom"/>
</dbReference>